<dbReference type="GO" id="GO:0005737">
    <property type="term" value="C:cytoplasm"/>
    <property type="evidence" value="ECO:0007669"/>
    <property type="project" value="UniProtKB-SubCell"/>
</dbReference>
<dbReference type="SUPFAM" id="SSF47781">
    <property type="entry name" value="RuvA domain 2-like"/>
    <property type="match status" value="1"/>
</dbReference>
<dbReference type="SMART" id="SM00278">
    <property type="entry name" value="HhH1"/>
    <property type="match status" value="2"/>
</dbReference>
<dbReference type="InterPro" id="IPR003583">
    <property type="entry name" value="Hlx-hairpin-Hlx_DNA-bd_motif"/>
</dbReference>
<evidence type="ECO:0000256" key="3">
    <source>
        <dbReference type="ARBA" id="ARBA00022763"/>
    </source>
</evidence>
<feature type="domain" description="UVR" evidence="14">
    <location>
        <begin position="203"/>
        <end position="238"/>
    </location>
</feature>
<protein>
    <recommendedName>
        <fullName evidence="11 13">UvrABC system protein C</fullName>
        <shortName evidence="13">Protein UvrC</shortName>
    </recommendedName>
    <alternativeName>
        <fullName evidence="12 13">Excinuclease ABC subunit C</fullName>
    </alternativeName>
</protein>
<evidence type="ECO:0000256" key="6">
    <source>
        <dbReference type="ARBA" id="ARBA00023204"/>
    </source>
</evidence>
<keyword evidence="4 13" id="KW-0228">DNA excision</keyword>
<dbReference type="PANTHER" id="PTHR30562">
    <property type="entry name" value="UVRC/OXIDOREDUCTASE"/>
    <property type="match status" value="1"/>
</dbReference>
<dbReference type="RefSeq" id="WP_163084808.1">
    <property type="nucleotide sequence ID" value="NZ_JAAAWN010000009.1"/>
</dbReference>
<dbReference type="InterPro" id="IPR047296">
    <property type="entry name" value="GIY-YIG_UvrC_Cho"/>
</dbReference>
<dbReference type="SUPFAM" id="SSF82771">
    <property type="entry name" value="GIY-YIG endonuclease"/>
    <property type="match status" value="1"/>
</dbReference>
<dbReference type="FunFam" id="4.10.860.10:FF:000002">
    <property type="entry name" value="UvrABC system protein C"/>
    <property type="match status" value="1"/>
</dbReference>
<name>A0A7X5RKP9_9ALTE</name>
<dbReference type="Pfam" id="PF01541">
    <property type="entry name" value="GIY-YIG"/>
    <property type="match status" value="1"/>
</dbReference>
<comment type="subcellular location">
    <subcellularLocation>
        <location evidence="1 13">Cytoplasm</location>
    </subcellularLocation>
</comment>
<keyword evidence="2 13" id="KW-0963">Cytoplasm</keyword>
<sequence length="605" mass="68682">MSTFDSAAFLKNLTSQPGVYRMYNAQQEVIYVGKAKNLKKRVSSYFRLQVDNAKTRSLVSQIADMDVTVVNSETEAFLLENNFIKKYKPRYNVVMRDDKSYPFIFLSDHQHPRLSFHRGPQKKKGQYFGPYPSAWGVRESLRSMQKIFPVRQCEDSYYRARSRPCLQYQMQRCSAPCVEGYVSDEEYADQVKLATLFLNGKNQQVIGSLVEKMERASEQLNFEAAARYRDQINALRKVQERQWVSGTQDEMDVFGFALKGNMACIQVMFIRDSQLLGSKAFFPKVPSTADEQEVFESFFLQFYLAGNKVIPKQIVLPRPLSDEAAITDLLTTEASHKVTFFKGARDEKRRYLQLAQANAETALESQYSAQKSVFARYVDLEAALEVDSPIQRMECFDISHTSGQQTVASCVVFNREGPLKSDYRRYNIEGITPGDDYAAMAQALKRRYKSVKEVQKIPDLLLIDGGKGQLAQAESFFEDWPHDKKPMLLGVAKGTTRKPGLETLILAGSHAVVPMDSHAPALHLVQHIRDESHRFAITGHRNRRQKVKTTSSLETIPGVGAKRRQNLLKYMGGLQGLKKASKDEIAGVPGISRELADVIYDHLHQ</sequence>
<comment type="similarity">
    <text evidence="9 13">Belongs to the UvrC family.</text>
</comment>
<evidence type="ECO:0000259" key="16">
    <source>
        <dbReference type="PROSITE" id="PS50165"/>
    </source>
</evidence>
<dbReference type="Gene3D" id="4.10.860.10">
    <property type="entry name" value="UVR domain"/>
    <property type="match status" value="1"/>
</dbReference>
<keyword evidence="18" id="KW-1185">Reference proteome</keyword>
<evidence type="ECO:0000256" key="5">
    <source>
        <dbReference type="ARBA" id="ARBA00022881"/>
    </source>
</evidence>
<feature type="domain" description="UvrC family homology region profile" evidence="16">
    <location>
        <begin position="253"/>
        <end position="477"/>
    </location>
</feature>
<dbReference type="InterPro" id="IPR004791">
    <property type="entry name" value="UvrC"/>
</dbReference>
<dbReference type="GO" id="GO:0003677">
    <property type="term" value="F:DNA binding"/>
    <property type="evidence" value="ECO:0007669"/>
    <property type="project" value="UniProtKB-UniRule"/>
</dbReference>
<dbReference type="PROSITE" id="PS50165">
    <property type="entry name" value="UVRC"/>
    <property type="match status" value="1"/>
</dbReference>
<dbReference type="Pfam" id="PF08459">
    <property type="entry name" value="UvrC_RNaseH_dom"/>
    <property type="match status" value="1"/>
</dbReference>
<feature type="domain" description="GIY-YIG" evidence="15">
    <location>
        <begin position="15"/>
        <end position="93"/>
    </location>
</feature>
<evidence type="ECO:0000256" key="2">
    <source>
        <dbReference type="ARBA" id="ARBA00022490"/>
    </source>
</evidence>
<dbReference type="InterPro" id="IPR050066">
    <property type="entry name" value="UvrABC_protein_C"/>
</dbReference>
<dbReference type="CDD" id="cd10434">
    <property type="entry name" value="GIY-YIG_UvrC_Cho"/>
    <property type="match status" value="1"/>
</dbReference>
<dbReference type="PROSITE" id="PS50164">
    <property type="entry name" value="GIY_YIG"/>
    <property type="match status" value="1"/>
</dbReference>
<evidence type="ECO:0000256" key="7">
    <source>
        <dbReference type="ARBA" id="ARBA00023236"/>
    </source>
</evidence>
<evidence type="ECO:0000256" key="4">
    <source>
        <dbReference type="ARBA" id="ARBA00022769"/>
    </source>
</evidence>
<keyword evidence="5 13" id="KW-0267">Excision nuclease</keyword>
<dbReference type="GO" id="GO:0006289">
    <property type="term" value="P:nucleotide-excision repair"/>
    <property type="evidence" value="ECO:0007669"/>
    <property type="project" value="UniProtKB-UniRule"/>
</dbReference>
<comment type="caution">
    <text evidence="17">The sequence shown here is derived from an EMBL/GenBank/DDBJ whole genome shotgun (WGS) entry which is preliminary data.</text>
</comment>
<gene>
    <name evidence="13 17" type="primary">uvrC</name>
    <name evidence="17" type="ORF">GTH32_08490</name>
</gene>
<evidence type="ECO:0000259" key="15">
    <source>
        <dbReference type="PROSITE" id="PS50164"/>
    </source>
</evidence>
<keyword evidence="6 13" id="KW-0234">DNA repair</keyword>
<dbReference type="Gene3D" id="1.10.150.20">
    <property type="entry name" value="5' to 3' exonuclease, C-terminal subdomain"/>
    <property type="match status" value="1"/>
</dbReference>
<dbReference type="HAMAP" id="MF_00203">
    <property type="entry name" value="UvrC"/>
    <property type="match status" value="1"/>
</dbReference>
<evidence type="ECO:0000256" key="1">
    <source>
        <dbReference type="ARBA" id="ARBA00004496"/>
    </source>
</evidence>
<evidence type="ECO:0000259" key="14">
    <source>
        <dbReference type="PROSITE" id="PS50151"/>
    </source>
</evidence>
<dbReference type="NCBIfam" id="NF001824">
    <property type="entry name" value="PRK00558.1-5"/>
    <property type="match status" value="1"/>
</dbReference>
<dbReference type="SMART" id="SM00465">
    <property type="entry name" value="GIYc"/>
    <property type="match status" value="1"/>
</dbReference>
<evidence type="ECO:0000313" key="17">
    <source>
        <dbReference type="EMBL" id="NDV91218.1"/>
    </source>
</evidence>
<reference evidence="17 18" key="1">
    <citation type="submission" date="2020-01" db="EMBL/GenBank/DDBJ databases">
        <authorList>
            <person name="Chen J."/>
            <person name="Zhu S."/>
            <person name="Yang J."/>
        </authorList>
    </citation>
    <scope>NUCLEOTIDE SEQUENCE [LARGE SCALE GENOMIC DNA]</scope>
    <source>
        <strain evidence="17 18">345S023</strain>
    </source>
</reference>
<accession>A0A7X5RKP9</accession>
<evidence type="ECO:0000256" key="9">
    <source>
        <dbReference type="ARBA" id="ARBA00061531"/>
    </source>
</evidence>
<dbReference type="AlphaFoldDB" id="A0A7X5RKP9"/>
<dbReference type="InterPro" id="IPR010994">
    <property type="entry name" value="RuvA_2-like"/>
</dbReference>
<evidence type="ECO:0000256" key="12">
    <source>
        <dbReference type="ARBA" id="ARBA00077138"/>
    </source>
</evidence>
<dbReference type="InterPro" id="IPR001162">
    <property type="entry name" value="UvrC_RNase_H_dom"/>
</dbReference>
<dbReference type="FunFam" id="1.10.150.20:FF:000005">
    <property type="entry name" value="UvrABC system protein C"/>
    <property type="match status" value="1"/>
</dbReference>
<dbReference type="InterPro" id="IPR035901">
    <property type="entry name" value="GIY-YIG_endonuc_sf"/>
</dbReference>
<dbReference type="Gene3D" id="3.30.420.340">
    <property type="entry name" value="UvrC, RNAse H endonuclease domain"/>
    <property type="match status" value="1"/>
</dbReference>
<dbReference type="PROSITE" id="PS50151">
    <property type="entry name" value="UVR"/>
    <property type="match status" value="1"/>
</dbReference>
<dbReference type="InterPro" id="IPR038476">
    <property type="entry name" value="UvrC_RNase_H_dom_sf"/>
</dbReference>
<evidence type="ECO:0000256" key="10">
    <source>
        <dbReference type="ARBA" id="ARBA00062841"/>
    </source>
</evidence>
<dbReference type="Pfam" id="PF22920">
    <property type="entry name" value="UvrC_RNaseH"/>
    <property type="match status" value="1"/>
</dbReference>
<dbReference type="FunFam" id="3.40.1440.10:FF:000001">
    <property type="entry name" value="UvrABC system protein C"/>
    <property type="match status" value="1"/>
</dbReference>
<comment type="subunit">
    <text evidence="10 13">Interacts with UvrB in an incision complex.</text>
</comment>
<dbReference type="Pfam" id="PF14520">
    <property type="entry name" value="HHH_5"/>
    <property type="match status" value="1"/>
</dbReference>
<dbReference type="NCBIfam" id="TIGR00194">
    <property type="entry name" value="uvrC"/>
    <property type="match status" value="1"/>
</dbReference>
<dbReference type="InterPro" id="IPR036876">
    <property type="entry name" value="UVR_dom_sf"/>
</dbReference>
<dbReference type="GO" id="GO:0009381">
    <property type="term" value="F:excinuclease ABC activity"/>
    <property type="evidence" value="ECO:0007669"/>
    <property type="project" value="UniProtKB-UniRule"/>
</dbReference>
<keyword evidence="17" id="KW-0378">Hydrolase</keyword>
<keyword evidence="3 13" id="KW-0227">DNA damage</keyword>
<dbReference type="Proteomes" id="UP000470213">
    <property type="component" value="Unassembled WGS sequence"/>
</dbReference>
<evidence type="ECO:0000256" key="11">
    <source>
        <dbReference type="ARBA" id="ARBA00067419"/>
    </source>
</evidence>
<organism evidence="17 18">
    <name type="scientific">Alteromonas profundi</name>
    <dbReference type="NCBI Taxonomy" id="2696062"/>
    <lineage>
        <taxon>Bacteria</taxon>
        <taxon>Pseudomonadati</taxon>
        <taxon>Pseudomonadota</taxon>
        <taxon>Gammaproteobacteria</taxon>
        <taxon>Alteromonadales</taxon>
        <taxon>Alteromonadaceae</taxon>
        <taxon>Alteromonas/Salinimonas group</taxon>
        <taxon>Alteromonas</taxon>
    </lineage>
</organism>
<evidence type="ECO:0000256" key="13">
    <source>
        <dbReference type="HAMAP-Rule" id="MF_00203"/>
    </source>
</evidence>
<keyword evidence="7 13" id="KW-0742">SOS response</keyword>
<proteinExistence type="inferred from homology"/>
<dbReference type="InterPro" id="IPR000305">
    <property type="entry name" value="GIY-YIG_endonuc"/>
</dbReference>
<dbReference type="GO" id="GO:0009380">
    <property type="term" value="C:excinuclease repair complex"/>
    <property type="evidence" value="ECO:0007669"/>
    <property type="project" value="InterPro"/>
</dbReference>
<dbReference type="EMBL" id="JAAAWN010000009">
    <property type="protein sequence ID" value="NDV91218.1"/>
    <property type="molecule type" value="Genomic_DNA"/>
</dbReference>
<dbReference type="InterPro" id="IPR001943">
    <property type="entry name" value="UVR_dom"/>
</dbReference>
<dbReference type="FunFam" id="3.30.420.340:FF:000001">
    <property type="entry name" value="UvrABC system protein C"/>
    <property type="match status" value="1"/>
</dbReference>
<dbReference type="Gene3D" id="3.40.1440.10">
    <property type="entry name" value="GIY-YIG endonuclease"/>
    <property type="match status" value="1"/>
</dbReference>
<evidence type="ECO:0000256" key="8">
    <source>
        <dbReference type="ARBA" id="ARBA00059452"/>
    </source>
</evidence>
<dbReference type="GO" id="GO:0009432">
    <property type="term" value="P:SOS response"/>
    <property type="evidence" value="ECO:0007669"/>
    <property type="project" value="UniProtKB-UniRule"/>
</dbReference>
<evidence type="ECO:0000313" key="18">
    <source>
        <dbReference type="Proteomes" id="UP000470213"/>
    </source>
</evidence>
<dbReference type="SUPFAM" id="SSF46600">
    <property type="entry name" value="C-terminal UvrC-binding domain of UvrB"/>
    <property type="match status" value="1"/>
</dbReference>
<comment type="function">
    <text evidence="8 13">The UvrABC repair system catalyzes the recognition and processing of DNA lesions. UvrC both incises the 5' and 3' sides of the lesion. The N-terminal half is responsible for the 3' incision and the C-terminal half is responsible for the 5' incision.</text>
</comment>
<dbReference type="Pfam" id="PF02151">
    <property type="entry name" value="UVR"/>
    <property type="match status" value="1"/>
</dbReference>
<dbReference type="PANTHER" id="PTHR30562:SF1">
    <property type="entry name" value="UVRABC SYSTEM PROTEIN C"/>
    <property type="match status" value="1"/>
</dbReference>